<gene>
    <name evidence="5" type="ORF">MM415A00093_0083</name>
    <name evidence="3" type="ORF">MM415B00143_0091</name>
    <name evidence="2" type="ORF">TM448A00087_0021</name>
    <name evidence="4" type="ORF">TM448B00099_0004</name>
</gene>
<dbReference type="EMBL" id="MT145187">
    <property type="protein sequence ID" value="QJI04590.1"/>
    <property type="molecule type" value="Genomic_DNA"/>
</dbReference>
<name>A0A6H1Z973_9ZZZZ</name>
<feature type="compositionally biased region" description="Basic and acidic residues" evidence="1">
    <location>
        <begin position="266"/>
        <end position="278"/>
    </location>
</feature>
<feature type="region of interest" description="Disordered" evidence="1">
    <location>
        <begin position="262"/>
        <end position="287"/>
    </location>
</feature>
<accession>A0A6H1Z973</accession>
<proteinExistence type="predicted"/>
<dbReference type="EMBL" id="MT143973">
    <property type="protein sequence ID" value="QJA44088.1"/>
    <property type="molecule type" value="Genomic_DNA"/>
</dbReference>
<protein>
    <recommendedName>
        <fullName evidence="6">Portal protein</fullName>
    </recommendedName>
</protein>
<evidence type="ECO:0000313" key="3">
    <source>
        <dbReference type="EMBL" id="QJA67940.1"/>
    </source>
</evidence>
<evidence type="ECO:0008006" key="6">
    <source>
        <dbReference type="Google" id="ProtNLM"/>
    </source>
</evidence>
<dbReference type="EMBL" id="MT144589">
    <property type="protein sequence ID" value="QJH93528.1"/>
    <property type="molecule type" value="Genomic_DNA"/>
</dbReference>
<dbReference type="EMBL" id="MT141577">
    <property type="protein sequence ID" value="QJA67940.1"/>
    <property type="molecule type" value="Genomic_DNA"/>
</dbReference>
<evidence type="ECO:0000313" key="4">
    <source>
        <dbReference type="EMBL" id="QJH93528.1"/>
    </source>
</evidence>
<evidence type="ECO:0000313" key="2">
    <source>
        <dbReference type="EMBL" id="QJA44088.1"/>
    </source>
</evidence>
<dbReference type="AlphaFoldDB" id="A0A6H1Z973"/>
<sequence>MPEDKAVGTVQHRFNDTVEQALASIVVDNEYDLVRNQNSGETSDLEVMVDMLECKRSAKDYEWMSDVFLPELPAVILSEASDWANQYFQTRDFVEVKLEGAEPGNKERCTAAKKLLNETLNRRGLYHFFKYVRSRAINALFGQVWAIAWWTQRTTPTVVGMRDVTVPLDVDIYGNPLEDTQNQIPATRVEQEPVYGEHIYADQFDYDVLDPRNVFTLNTYDYSPQSKPWVIIRAERTYEELKAEAKDYGYFNLNLVRAINPPSETETSRETYNKDNQKQKPPKSPLKPYDVITRFGPMWARVTQRGEDGYPIAIEPGLDERGEPLEDAELVEAVVTFVLSGSNKILICFKPQMNRDGRGNPFRPLIRGLCYIHPTKDSGLSDGKNMQELQKAVNDTFNMAADRTKLATMPTLKGRKYALEDNTTIYFEPEHVMELEDPEKDIVEFKIEDDVTGALSQIGMLRDAMYQVTARFPTTMGSLPEHASTTATAVAGAETRTSGRTNYKSLTFEYTFLLDFYWIILQMTAQYARPQTLQALMGEDWVNFDPDADYKYSPLSANIEQEQNKYRKLSIIDQMMGRVANIPNPNTPKVLNYLLKMAFELFGNEFPDFAQYMFDESPQAAQQQMMAQGGAQMMPEGNILPISNQNALPQGNLEQYTRSGMYGQA</sequence>
<evidence type="ECO:0000256" key="1">
    <source>
        <dbReference type="SAM" id="MobiDB-lite"/>
    </source>
</evidence>
<reference evidence="2" key="1">
    <citation type="submission" date="2020-03" db="EMBL/GenBank/DDBJ databases">
        <title>The deep terrestrial virosphere.</title>
        <authorList>
            <person name="Holmfeldt K."/>
            <person name="Nilsson E."/>
            <person name="Simone D."/>
            <person name="Lopez-Fernandez M."/>
            <person name="Wu X."/>
            <person name="de Brujin I."/>
            <person name="Lundin D."/>
            <person name="Andersson A."/>
            <person name="Bertilsson S."/>
            <person name="Dopson M."/>
        </authorList>
    </citation>
    <scope>NUCLEOTIDE SEQUENCE</scope>
    <source>
        <strain evidence="5">MM415A00093</strain>
        <strain evidence="3">MM415B00143</strain>
        <strain evidence="2">TM448A00087</strain>
        <strain evidence="4">TM448B00099</strain>
    </source>
</reference>
<evidence type="ECO:0000313" key="5">
    <source>
        <dbReference type="EMBL" id="QJI04590.1"/>
    </source>
</evidence>
<organism evidence="2">
    <name type="scientific">viral metagenome</name>
    <dbReference type="NCBI Taxonomy" id="1070528"/>
    <lineage>
        <taxon>unclassified sequences</taxon>
        <taxon>metagenomes</taxon>
        <taxon>organismal metagenomes</taxon>
    </lineage>
</organism>